<name>A0A3A5M785_9MICC</name>
<reference evidence="2 3" key="1">
    <citation type="submission" date="2018-09" db="EMBL/GenBank/DDBJ databases">
        <title>Novel species of Arthrobacter.</title>
        <authorList>
            <person name="Liu Q."/>
            <person name="Xin Y.-H."/>
        </authorList>
    </citation>
    <scope>NUCLEOTIDE SEQUENCE [LARGE SCALE GENOMIC DNA]</scope>
    <source>
        <strain evidence="2 3">Hz2</strain>
    </source>
</reference>
<accession>A0A3A5M785</accession>
<evidence type="ECO:0000313" key="2">
    <source>
        <dbReference type="EMBL" id="RJT74894.1"/>
    </source>
</evidence>
<gene>
    <name evidence="2" type="ORF">D6T63_18445</name>
</gene>
<sequence>MTTKQNGHKDDEQLEGVGPEGTIPNSEDGIAVSSTKEPSNFEPEEDTPEGDTPVENGNGGA</sequence>
<evidence type="ECO:0000313" key="3">
    <source>
        <dbReference type="Proteomes" id="UP000272560"/>
    </source>
</evidence>
<proteinExistence type="predicted"/>
<dbReference type="OrthoDB" id="4954883at2"/>
<dbReference type="Proteomes" id="UP000272560">
    <property type="component" value="Unassembled WGS sequence"/>
</dbReference>
<comment type="caution">
    <text evidence="2">The sequence shown here is derived from an EMBL/GenBank/DDBJ whole genome shotgun (WGS) entry which is preliminary data.</text>
</comment>
<evidence type="ECO:0000256" key="1">
    <source>
        <dbReference type="SAM" id="MobiDB-lite"/>
    </source>
</evidence>
<dbReference type="RefSeq" id="WP_120150788.1">
    <property type="nucleotide sequence ID" value="NZ_QZVT01000018.1"/>
</dbReference>
<dbReference type="AlphaFoldDB" id="A0A3A5M785"/>
<feature type="region of interest" description="Disordered" evidence="1">
    <location>
        <begin position="1"/>
        <end position="61"/>
    </location>
</feature>
<dbReference type="EMBL" id="QZVT01000018">
    <property type="protein sequence ID" value="RJT74894.1"/>
    <property type="molecule type" value="Genomic_DNA"/>
</dbReference>
<organism evidence="2 3">
    <name type="scientific">Arthrobacter cheniae</name>
    <dbReference type="NCBI Taxonomy" id="1258888"/>
    <lineage>
        <taxon>Bacteria</taxon>
        <taxon>Bacillati</taxon>
        <taxon>Actinomycetota</taxon>
        <taxon>Actinomycetes</taxon>
        <taxon>Micrococcales</taxon>
        <taxon>Micrococcaceae</taxon>
        <taxon>Arthrobacter</taxon>
    </lineage>
</organism>
<protein>
    <submittedName>
        <fullName evidence="2">Uncharacterized protein</fullName>
    </submittedName>
</protein>
<keyword evidence="3" id="KW-1185">Reference proteome</keyword>